<evidence type="ECO:0000256" key="11">
    <source>
        <dbReference type="PIRSR" id="PIRSR602401-1"/>
    </source>
</evidence>
<accession>A0AAV5E5G0</accession>
<evidence type="ECO:0000256" key="6">
    <source>
        <dbReference type="ARBA" id="ARBA00022989"/>
    </source>
</evidence>
<sequence length="533" mass="60068">MGGVFAGALLLLREASSPWSVLGAAAAALVLWWAVQVLEWAWWAPRRVDRALRAQGLSGTQYRFLWGDIKEDQRLTAAALAQPVPTDRPHDVLPRVAPLLHRVFQQHGKLSFTWFGPTPRITVTDPELVREVLSTKSGDFVKTNLAIRLSRLLVGGLVALDGEKWVKRRRIMNPAFHAEKLKGMLPAFSACCSELVGRWENLVAASVGPPELDVWTEFQNLSGDVISRAAFSVSYEEGQRIFLLQAEQAERVVRSFRTNYIPGFSLLPTENNRRMKAIDKEVKKILRGIIEKRQNATRNSETEQDLLGLLLESNMNYSDLDGKSSKGITVDDVIDECKVFYFAGMETTAVLLTWTMVLLSMYPEWQHRAREEVLQLFGQNTPDFNGVNRLKTVTMVLYEVLRLYPPVWAMNRRTHRHTKLGGVTYPPGVMFVTPVIFIHRDPALWGDDAGEFNPGRFADGVSKACKDPSAFVPFSWGSRVCIGQNFALLEAKVAICMILQRFAFELSPSYVHAPYTVLTLHPQHGVPVRLRRL</sequence>
<gene>
    <name evidence="13" type="primary">gb05474</name>
    <name evidence="13" type="ORF">PR202_gb05474</name>
</gene>
<dbReference type="GO" id="GO:0005506">
    <property type="term" value="F:iron ion binding"/>
    <property type="evidence" value="ECO:0007669"/>
    <property type="project" value="InterPro"/>
</dbReference>
<evidence type="ECO:0000313" key="14">
    <source>
        <dbReference type="Proteomes" id="UP001054889"/>
    </source>
</evidence>
<dbReference type="SUPFAM" id="SSF48264">
    <property type="entry name" value="Cytochrome P450"/>
    <property type="match status" value="1"/>
</dbReference>
<keyword evidence="9 12" id="KW-0503">Monooxygenase</keyword>
<dbReference type="PROSITE" id="PS00086">
    <property type="entry name" value="CYTOCHROME_P450"/>
    <property type="match status" value="1"/>
</dbReference>
<comment type="subcellular location">
    <subcellularLocation>
        <location evidence="1">Membrane</location>
        <topology evidence="1">Single-pass membrane protein</topology>
    </subcellularLocation>
</comment>
<dbReference type="InterPro" id="IPR036396">
    <property type="entry name" value="Cyt_P450_sf"/>
</dbReference>
<keyword evidence="6" id="KW-1133">Transmembrane helix</keyword>
<proteinExistence type="inferred from homology"/>
<dbReference type="PRINTS" id="PR00385">
    <property type="entry name" value="P450"/>
</dbReference>
<keyword evidence="3 11" id="KW-0349">Heme</keyword>
<dbReference type="GO" id="GO:0004497">
    <property type="term" value="F:monooxygenase activity"/>
    <property type="evidence" value="ECO:0007669"/>
    <property type="project" value="UniProtKB-KW"/>
</dbReference>
<dbReference type="InterPro" id="IPR002401">
    <property type="entry name" value="Cyt_P450_E_grp-I"/>
</dbReference>
<evidence type="ECO:0000256" key="5">
    <source>
        <dbReference type="ARBA" id="ARBA00022723"/>
    </source>
</evidence>
<dbReference type="InterPro" id="IPR001128">
    <property type="entry name" value="Cyt_P450"/>
</dbReference>
<dbReference type="GO" id="GO:0020037">
    <property type="term" value="F:heme binding"/>
    <property type="evidence" value="ECO:0007669"/>
    <property type="project" value="InterPro"/>
</dbReference>
<dbReference type="EMBL" id="BQKI01000073">
    <property type="protein sequence ID" value="GJN18324.1"/>
    <property type="molecule type" value="Genomic_DNA"/>
</dbReference>
<evidence type="ECO:0000256" key="3">
    <source>
        <dbReference type="ARBA" id="ARBA00022617"/>
    </source>
</evidence>
<dbReference type="GO" id="GO:0010268">
    <property type="term" value="P:brassinosteroid homeostasis"/>
    <property type="evidence" value="ECO:0007669"/>
    <property type="project" value="UniProtKB-ARBA"/>
</dbReference>
<evidence type="ECO:0000256" key="9">
    <source>
        <dbReference type="ARBA" id="ARBA00023033"/>
    </source>
</evidence>
<dbReference type="PANTHER" id="PTHR24282:SF271">
    <property type="entry name" value="OS09G0403300 PROTEIN"/>
    <property type="match status" value="1"/>
</dbReference>
<reference evidence="13" key="2">
    <citation type="submission" date="2021-12" db="EMBL/GenBank/DDBJ databases">
        <title>Resequencing data analysis of finger millet.</title>
        <authorList>
            <person name="Hatakeyama M."/>
            <person name="Aluri S."/>
            <person name="Balachadran M.T."/>
            <person name="Sivarajan S.R."/>
            <person name="Poveda L."/>
            <person name="Shimizu-Inatsugi R."/>
            <person name="Schlapbach R."/>
            <person name="Sreeman S.M."/>
            <person name="Shimizu K.K."/>
        </authorList>
    </citation>
    <scope>NUCLEOTIDE SEQUENCE</scope>
</reference>
<dbReference type="FunFam" id="1.10.630.10:FF:000029">
    <property type="entry name" value="Cytochrome P450 734A1"/>
    <property type="match status" value="1"/>
</dbReference>
<dbReference type="InterPro" id="IPR017972">
    <property type="entry name" value="Cyt_P450_CS"/>
</dbReference>
<dbReference type="AlphaFoldDB" id="A0AAV5E5G0"/>
<evidence type="ECO:0000256" key="7">
    <source>
        <dbReference type="ARBA" id="ARBA00023002"/>
    </source>
</evidence>
<evidence type="ECO:0000256" key="8">
    <source>
        <dbReference type="ARBA" id="ARBA00023004"/>
    </source>
</evidence>
<evidence type="ECO:0000256" key="12">
    <source>
        <dbReference type="RuleBase" id="RU000461"/>
    </source>
</evidence>
<dbReference type="InterPro" id="IPR050665">
    <property type="entry name" value="Cytochrome_P450_Monooxygen"/>
</dbReference>
<dbReference type="GO" id="GO:0016705">
    <property type="term" value="F:oxidoreductase activity, acting on paired donors, with incorporation or reduction of molecular oxygen"/>
    <property type="evidence" value="ECO:0007669"/>
    <property type="project" value="InterPro"/>
</dbReference>
<evidence type="ECO:0000256" key="2">
    <source>
        <dbReference type="ARBA" id="ARBA00010617"/>
    </source>
</evidence>
<keyword evidence="4" id="KW-0812">Transmembrane</keyword>
<comment type="caution">
    <text evidence="13">The sequence shown here is derived from an EMBL/GenBank/DDBJ whole genome shotgun (WGS) entry which is preliminary data.</text>
</comment>
<protein>
    <submittedName>
        <fullName evidence="13">Uncharacterized protein</fullName>
    </submittedName>
</protein>
<dbReference type="Gene3D" id="1.10.630.10">
    <property type="entry name" value="Cytochrome P450"/>
    <property type="match status" value="1"/>
</dbReference>
<evidence type="ECO:0000256" key="1">
    <source>
        <dbReference type="ARBA" id="ARBA00004167"/>
    </source>
</evidence>
<evidence type="ECO:0000256" key="10">
    <source>
        <dbReference type="ARBA" id="ARBA00023136"/>
    </source>
</evidence>
<dbReference type="GO" id="GO:0016131">
    <property type="term" value="P:brassinosteroid metabolic process"/>
    <property type="evidence" value="ECO:0007669"/>
    <property type="project" value="UniProtKB-ARBA"/>
</dbReference>
<keyword evidence="8 11" id="KW-0408">Iron</keyword>
<dbReference type="GO" id="GO:0016020">
    <property type="term" value="C:membrane"/>
    <property type="evidence" value="ECO:0007669"/>
    <property type="project" value="UniProtKB-SubCell"/>
</dbReference>
<dbReference type="Proteomes" id="UP001054889">
    <property type="component" value="Unassembled WGS sequence"/>
</dbReference>
<keyword evidence="14" id="KW-1185">Reference proteome</keyword>
<keyword evidence="5 11" id="KW-0479">Metal-binding</keyword>
<dbReference type="PRINTS" id="PR00463">
    <property type="entry name" value="EP450I"/>
</dbReference>
<comment type="cofactor">
    <cofactor evidence="11">
        <name>heme</name>
        <dbReference type="ChEBI" id="CHEBI:30413"/>
    </cofactor>
</comment>
<evidence type="ECO:0000313" key="13">
    <source>
        <dbReference type="EMBL" id="GJN18324.1"/>
    </source>
</evidence>
<name>A0AAV5E5G0_ELECO</name>
<dbReference type="PANTHER" id="PTHR24282">
    <property type="entry name" value="CYTOCHROME P450 FAMILY MEMBER"/>
    <property type="match status" value="1"/>
</dbReference>
<dbReference type="Pfam" id="PF00067">
    <property type="entry name" value="p450"/>
    <property type="match status" value="1"/>
</dbReference>
<feature type="binding site" description="axial binding residue" evidence="11">
    <location>
        <position position="481"/>
    </location>
    <ligand>
        <name>heme</name>
        <dbReference type="ChEBI" id="CHEBI:30413"/>
    </ligand>
    <ligandPart>
        <name>Fe</name>
        <dbReference type="ChEBI" id="CHEBI:18248"/>
    </ligandPart>
</feature>
<evidence type="ECO:0000256" key="4">
    <source>
        <dbReference type="ARBA" id="ARBA00022692"/>
    </source>
</evidence>
<comment type="similarity">
    <text evidence="2 12">Belongs to the cytochrome P450 family.</text>
</comment>
<keyword evidence="7 12" id="KW-0560">Oxidoreductase</keyword>
<organism evidence="13 14">
    <name type="scientific">Eleusine coracana subsp. coracana</name>
    <dbReference type="NCBI Taxonomy" id="191504"/>
    <lineage>
        <taxon>Eukaryota</taxon>
        <taxon>Viridiplantae</taxon>
        <taxon>Streptophyta</taxon>
        <taxon>Embryophyta</taxon>
        <taxon>Tracheophyta</taxon>
        <taxon>Spermatophyta</taxon>
        <taxon>Magnoliopsida</taxon>
        <taxon>Liliopsida</taxon>
        <taxon>Poales</taxon>
        <taxon>Poaceae</taxon>
        <taxon>PACMAD clade</taxon>
        <taxon>Chloridoideae</taxon>
        <taxon>Cynodonteae</taxon>
        <taxon>Eleusininae</taxon>
        <taxon>Eleusine</taxon>
    </lineage>
</organism>
<keyword evidence="10" id="KW-0472">Membrane</keyword>
<reference evidence="13" key="1">
    <citation type="journal article" date="2018" name="DNA Res.">
        <title>Multiple hybrid de novo genome assembly of finger millet, an orphan allotetraploid crop.</title>
        <authorList>
            <person name="Hatakeyama M."/>
            <person name="Aluri S."/>
            <person name="Balachadran M.T."/>
            <person name="Sivarajan S.R."/>
            <person name="Patrignani A."/>
            <person name="Gruter S."/>
            <person name="Poveda L."/>
            <person name="Shimizu-Inatsugi R."/>
            <person name="Baeten J."/>
            <person name="Francoijs K.J."/>
            <person name="Nataraja K.N."/>
            <person name="Reddy Y.A.N."/>
            <person name="Phadnis S."/>
            <person name="Ravikumar R.L."/>
            <person name="Schlapbach R."/>
            <person name="Sreeman S.M."/>
            <person name="Shimizu K.K."/>
        </authorList>
    </citation>
    <scope>NUCLEOTIDE SEQUENCE</scope>
</reference>